<feature type="domain" description="DUF6535" evidence="2">
    <location>
        <begin position="22"/>
        <end position="195"/>
    </location>
</feature>
<gene>
    <name evidence="3" type="ORF">MIND_01219700</name>
</gene>
<proteinExistence type="predicted"/>
<dbReference type="RefSeq" id="XP_037214669.1">
    <property type="nucleotide sequence ID" value="XM_037368701.1"/>
</dbReference>
<keyword evidence="1" id="KW-0812">Transmembrane</keyword>
<evidence type="ECO:0000313" key="4">
    <source>
        <dbReference type="Proteomes" id="UP000636479"/>
    </source>
</evidence>
<organism evidence="3 4">
    <name type="scientific">Mycena indigotica</name>
    <dbReference type="NCBI Taxonomy" id="2126181"/>
    <lineage>
        <taxon>Eukaryota</taxon>
        <taxon>Fungi</taxon>
        <taxon>Dikarya</taxon>
        <taxon>Basidiomycota</taxon>
        <taxon>Agaricomycotina</taxon>
        <taxon>Agaricomycetes</taxon>
        <taxon>Agaricomycetidae</taxon>
        <taxon>Agaricales</taxon>
        <taxon>Marasmiineae</taxon>
        <taxon>Mycenaceae</taxon>
        <taxon>Mycena</taxon>
    </lineage>
</organism>
<dbReference type="GeneID" id="59351217"/>
<feature type="transmembrane region" description="Helical" evidence="1">
    <location>
        <begin position="200"/>
        <end position="226"/>
    </location>
</feature>
<accession>A0A8H6S520</accession>
<feature type="transmembrane region" description="Helical" evidence="1">
    <location>
        <begin position="170"/>
        <end position="194"/>
    </location>
</feature>
<protein>
    <recommendedName>
        <fullName evidence="2">DUF6535 domain-containing protein</fullName>
    </recommendedName>
</protein>
<comment type="caution">
    <text evidence="3">The sequence shown here is derived from an EMBL/GenBank/DDBJ whole genome shotgun (WGS) entry which is preliminary data.</text>
</comment>
<dbReference type="Pfam" id="PF20153">
    <property type="entry name" value="DUF6535"/>
    <property type="match status" value="1"/>
</dbReference>
<feature type="transmembrane region" description="Helical" evidence="1">
    <location>
        <begin position="44"/>
        <end position="63"/>
    </location>
</feature>
<feature type="transmembrane region" description="Helical" evidence="1">
    <location>
        <begin position="113"/>
        <end position="132"/>
    </location>
</feature>
<dbReference type="AlphaFoldDB" id="A0A8H6S520"/>
<keyword evidence="1" id="KW-1133">Transmembrane helix</keyword>
<evidence type="ECO:0000256" key="1">
    <source>
        <dbReference type="SAM" id="Phobius"/>
    </source>
</evidence>
<keyword evidence="1" id="KW-0472">Membrane</keyword>
<reference evidence="3" key="1">
    <citation type="submission" date="2020-05" db="EMBL/GenBank/DDBJ databases">
        <title>Mycena genomes resolve the evolution of fungal bioluminescence.</title>
        <authorList>
            <person name="Tsai I.J."/>
        </authorList>
    </citation>
    <scope>NUCLEOTIDE SEQUENCE</scope>
    <source>
        <strain evidence="3">171206Taipei</strain>
    </source>
</reference>
<name>A0A8H6S520_9AGAR</name>
<evidence type="ECO:0000313" key="3">
    <source>
        <dbReference type="EMBL" id="KAF7291942.1"/>
    </source>
</evidence>
<evidence type="ECO:0000259" key="2">
    <source>
        <dbReference type="Pfam" id="PF20153"/>
    </source>
</evidence>
<dbReference type="Proteomes" id="UP000636479">
    <property type="component" value="Unassembled WGS sequence"/>
</dbReference>
<dbReference type="InterPro" id="IPR045338">
    <property type="entry name" value="DUF6535"/>
</dbReference>
<dbReference type="EMBL" id="JACAZF010000012">
    <property type="protein sequence ID" value="KAF7291942.1"/>
    <property type="molecule type" value="Genomic_DNA"/>
</dbReference>
<dbReference type="OrthoDB" id="3235960at2759"/>
<keyword evidence="4" id="KW-1185">Reference proteome</keyword>
<sequence>MPGDPDDSAEDRAEEAGAAKLWSVYVDEAERYDKSLVASWKSDMDGMLIFAGLFSASLTAFLIESYKTLVQDPGDATVQLLQQILAVSSSNSTLAPHTSEPFKPTTSSLVCNALWFISLGLSLSCALIATLLEQWARDFLHRANMRSSPGQRARIYSYLYYGLRRFKMHAVVEIIPSLLHAALLFFFCGLVVFLVPVNKIIAALVAGILLLVVSFYVLLTIMPLICSDSPYRTPLSNAVWRMYQFCSQLLHRASNPVSIHIAQTTLVDNMIEEAITPSDDRHKRDVSALFWTVDSLSDHNELQKFVEAIPDAMWGPYKQHHRNVAAMTALRDSVEVNLVFRIGELWRSCDDGLLSNEAAERRGAVCLRAFWALYTIPTQFKFSNPYTLPPILLHFPWRTGRFTTSSSDSSIYVSMWAVAGWSGLAWLRQYLDQYLDPSTIAVAESPSYRWVDTLRIIRPAELQSTRNLNNIILQPTAQTLAAIPDVTDDKLLEEVEAAMDFVCLQSSPGPLSHDAIIELCYLWRPQQARRIPAGLISYIKHHGIEPDTLLPHNGSALGYGPVYLLLRRTAVSQYFWRCFPATINVTFDESAALEDTLAAFWVVAEATTTTTPFGEPITTPSTNEFDAVVQALTLAPSRAPEPVPDHTSARAATPHVHALAAPHSSVVCRPSAAFGSTAILAGYAFAASPHGRIKRCTTAPAPSLECKHE</sequence>